<dbReference type="Pfam" id="PF02816">
    <property type="entry name" value="Alpha_kinase"/>
    <property type="match status" value="1"/>
</dbReference>
<keyword evidence="7" id="KW-1185">Reference proteome</keyword>
<feature type="domain" description="Alpha-type protein kinase" evidence="5">
    <location>
        <begin position="1"/>
        <end position="201"/>
    </location>
</feature>
<dbReference type="Proteomes" id="UP001163828">
    <property type="component" value="Unassembled WGS sequence"/>
</dbReference>
<protein>
    <submittedName>
        <fullName evidence="6">Kinase-like domain-containing protein</fullName>
    </submittedName>
</protein>
<keyword evidence="2" id="KW-0808">Transferase</keyword>
<gene>
    <name evidence="6" type="ORF">F5050DRAFT_1576656</name>
</gene>
<evidence type="ECO:0000313" key="6">
    <source>
        <dbReference type="EMBL" id="KAJ3993927.1"/>
    </source>
</evidence>
<dbReference type="Gene3D" id="3.20.200.10">
    <property type="entry name" value="MHCK/EF2 kinase"/>
    <property type="match status" value="1"/>
</dbReference>
<comment type="caution">
    <text evidence="6">The sequence shown here is derived from an EMBL/GenBank/DDBJ whole genome shotgun (WGS) entry which is preliminary data.</text>
</comment>
<evidence type="ECO:0000256" key="2">
    <source>
        <dbReference type="ARBA" id="ARBA00022679"/>
    </source>
</evidence>
<feature type="non-terminal residue" evidence="6">
    <location>
        <position position="1"/>
    </location>
</feature>
<keyword evidence="1" id="KW-0723">Serine/threonine-protein kinase</keyword>
<accession>A0ABQ8Q600</accession>
<proteinExistence type="predicted"/>
<dbReference type="SUPFAM" id="SSF56112">
    <property type="entry name" value="Protein kinase-like (PK-like)"/>
    <property type="match status" value="1"/>
</dbReference>
<name>A0ABQ8Q600_9AGAR</name>
<evidence type="ECO:0000256" key="3">
    <source>
        <dbReference type="ARBA" id="ARBA00022777"/>
    </source>
</evidence>
<evidence type="ECO:0000256" key="1">
    <source>
        <dbReference type="ARBA" id="ARBA00022527"/>
    </source>
</evidence>
<dbReference type="EMBL" id="MU790734">
    <property type="protein sequence ID" value="KAJ3993927.1"/>
    <property type="molecule type" value="Genomic_DNA"/>
</dbReference>
<evidence type="ECO:0000256" key="4">
    <source>
        <dbReference type="SAM" id="MobiDB-lite"/>
    </source>
</evidence>
<dbReference type="InterPro" id="IPR011009">
    <property type="entry name" value="Kinase-like_dom_sf"/>
</dbReference>
<feature type="region of interest" description="Disordered" evidence="4">
    <location>
        <begin position="208"/>
        <end position="227"/>
    </location>
</feature>
<dbReference type="CDD" id="cd04515">
    <property type="entry name" value="Alpha_kinase"/>
    <property type="match status" value="1"/>
</dbReference>
<evidence type="ECO:0000313" key="7">
    <source>
        <dbReference type="Proteomes" id="UP001163828"/>
    </source>
</evidence>
<dbReference type="InterPro" id="IPR004166">
    <property type="entry name" value="a-kinase_dom"/>
</dbReference>
<keyword evidence="3" id="KW-0418">Kinase</keyword>
<evidence type="ECO:0000259" key="5">
    <source>
        <dbReference type="PROSITE" id="PS51158"/>
    </source>
</evidence>
<sequence length="227" mass="24698">WAAKRFWNVGDGDHLVSPNQNQSEIVNEVIRLCQLGQLLSAFMDQAKESQVSISTGELLYISIMLNGPSPASGIGDLVYAGLDPTKQYITWLLEPMRPKALATTKWSGTMQHPSHNSKVGDTLTTFVHFTYQWTYKTLVFADLQSESGGVTGSGDYVLFDVMTHTLAGQSGVGDHGLEGIQKFCDMHACSNKCKNLGLSPISQTLAAENSDCNDSDNDSDSQNKTSL</sequence>
<dbReference type="PROSITE" id="PS51158">
    <property type="entry name" value="ALPHA_KINASE"/>
    <property type="match status" value="1"/>
</dbReference>
<organism evidence="6 7">
    <name type="scientific">Lentinula boryana</name>
    <dbReference type="NCBI Taxonomy" id="40481"/>
    <lineage>
        <taxon>Eukaryota</taxon>
        <taxon>Fungi</taxon>
        <taxon>Dikarya</taxon>
        <taxon>Basidiomycota</taxon>
        <taxon>Agaricomycotina</taxon>
        <taxon>Agaricomycetes</taxon>
        <taxon>Agaricomycetidae</taxon>
        <taxon>Agaricales</taxon>
        <taxon>Marasmiineae</taxon>
        <taxon>Omphalotaceae</taxon>
        <taxon>Lentinula</taxon>
    </lineage>
</organism>
<reference evidence="6" key="1">
    <citation type="submission" date="2022-08" db="EMBL/GenBank/DDBJ databases">
        <authorList>
            <consortium name="DOE Joint Genome Institute"/>
            <person name="Min B."/>
            <person name="Riley R."/>
            <person name="Sierra-Patev S."/>
            <person name="Naranjo-Ortiz M."/>
            <person name="Looney B."/>
            <person name="Konkel Z."/>
            <person name="Slot J.C."/>
            <person name="Sakamoto Y."/>
            <person name="Steenwyk J.L."/>
            <person name="Rokas A."/>
            <person name="Carro J."/>
            <person name="Camarero S."/>
            <person name="Ferreira P."/>
            <person name="Molpeceres G."/>
            <person name="Ruiz-Duenas F.J."/>
            <person name="Serrano A."/>
            <person name="Henrissat B."/>
            <person name="Drula E."/>
            <person name="Hughes K.W."/>
            <person name="Mata J.L."/>
            <person name="Ishikawa N.K."/>
            <person name="Vargas-Isla R."/>
            <person name="Ushijima S."/>
            <person name="Smith C.A."/>
            <person name="Ahrendt S."/>
            <person name="Andreopoulos W."/>
            <person name="He G."/>
            <person name="Labutti K."/>
            <person name="Lipzen A."/>
            <person name="Ng V."/>
            <person name="Sandor L."/>
            <person name="Barry K."/>
            <person name="Martinez A.T."/>
            <person name="Xiao Y."/>
            <person name="Gibbons J.G."/>
            <person name="Terashima K."/>
            <person name="Hibbett D.S."/>
            <person name="Grigoriev I.V."/>
        </authorList>
    </citation>
    <scope>NUCLEOTIDE SEQUENCE</scope>
    <source>
        <strain evidence="6">TFB10827</strain>
    </source>
</reference>